<keyword evidence="3" id="KW-0963">Cytoplasm</keyword>
<keyword evidence="4" id="KW-0143">Chaperone</keyword>
<evidence type="ECO:0000256" key="4">
    <source>
        <dbReference type="ARBA" id="ARBA00023186"/>
    </source>
</evidence>
<evidence type="ECO:0000313" key="6">
    <source>
        <dbReference type="Proteomes" id="UP000565711"/>
    </source>
</evidence>
<accession>A0A846XZQ0</accession>
<evidence type="ECO:0000313" key="5">
    <source>
        <dbReference type="EMBL" id="NKY50518.1"/>
    </source>
</evidence>
<protein>
    <recommendedName>
        <fullName evidence="7">ESX secretion-associated protein EspG</fullName>
    </recommendedName>
</protein>
<reference evidence="5 6" key="1">
    <citation type="submission" date="2020-04" db="EMBL/GenBank/DDBJ databases">
        <title>MicrobeNet Type strains.</title>
        <authorList>
            <person name="Nicholson A.C."/>
        </authorList>
    </citation>
    <scope>NUCLEOTIDE SEQUENCE [LARGE SCALE GENOMIC DNA]</scope>
    <source>
        <strain evidence="5 6">JCM 12354</strain>
    </source>
</reference>
<dbReference type="InterPro" id="IPR025734">
    <property type="entry name" value="EspG"/>
</dbReference>
<dbReference type="RefSeq" id="WP_067871708.1">
    <property type="nucleotide sequence ID" value="NZ_JAAXOP010000004.1"/>
</dbReference>
<evidence type="ECO:0008006" key="7">
    <source>
        <dbReference type="Google" id="ProtNLM"/>
    </source>
</evidence>
<evidence type="ECO:0000256" key="1">
    <source>
        <dbReference type="ARBA" id="ARBA00004496"/>
    </source>
</evidence>
<sequence>MSWEFTPDEFMHIWKETDLDRYPFPLCLRSSAQWQSEYDKLSWELQARLPSGFDPALSGALRVAGKPAMSLLLMGKRKRPVRLFAAVDTTVGVTLMQRPGPSEDVGGNVVIEIGSPAIVPKVFGAVLGKREAGKHPPLVDSLDNIRTSLESWTGSQETTAERMQRVLRAPRDGAGHIEVRCGLQDSRPYPPQYLSWFDVEGGGRYTYRQEYNDFRIDPASTEDICREVTRMMEVQQEFSRID</sequence>
<comment type="subcellular location">
    <subcellularLocation>
        <location evidence="1">Cytoplasm</location>
    </subcellularLocation>
</comment>
<name>A0A846XZQ0_9NOCA</name>
<keyword evidence="6" id="KW-1185">Reference proteome</keyword>
<dbReference type="AlphaFoldDB" id="A0A846XZQ0"/>
<dbReference type="Pfam" id="PF14011">
    <property type="entry name" value="ESX-1_EspG"/>
    <property type="match status" value="1"/>
</dbReference>
<comment type="similarity">
    <text evidence="2">Belongs to the EspG family.</text>
</comment>
<gene>
    <name evidence="5" type="ORF">HGA08_09880</name>
</gene>
<evidence type="ECO:0000256" key="2">
    <source>
        <dbReference type="ARBA" id="ARBA00006411"/>
    </source>
</evidence>
<organism evidence="5 6">
    <name type="scientific">Nocardia vermiculata</name>
    <dbReference type="NCBI Taxonomy" id="257274"/>
    <lineage>
        <taxon>Bacteria</taxon>
        <taxon>Bacillati</taxon>
        <taxon>Actinomycetota</taxon>
        <taxon>Actinomycetes</taxon>
        <taxon>Mycobacteriales</taxon>
        <taxon>Nocardiaceae</taxon>
        <taxon>Nocardia</taxon>
    </lineage>
</organism>
<evidence type="ECO:0000256" key="3">
    <source>
        <dbReference type="ARBA" id="ARBA00022490"/>
    </source>
</evidence>
<dbReference type="Proteomes" id="UP000565711">
    <property type="component" value="Unassembled WGS sequence"/>
</dbReference>
<dbReference type="EMBL" id="JAAXOP010000004">
    <property type="protein sequence ID" value="NKY50518.1"/>
    <property type="molecule type" value="Genomic_DNA"/>
</dbReference>
<comment type="caution">
    <text evidence="5">The sequence shown here is derived from an EMBL/GenBank/DDBJ whole genome shotgun (WGS) entry which is preliminary data.</text>
</comment>
<proteinExistence type="inferred from homology"/>